<dbReference type="GO" id="GO:0044205">
    <property type="term" value="P:'de novo' UMP biosynthetic process"/>
    <property type="evidence" value="ECO:0007669"/>
    <property type="project" value="UniProtKB-UniRule"/>
</dbReference>
<evidence type="ECO:0000256" key="2">
    <source>
        <dbReference type="ARBA" id="ARBA00005077"/>
    </source>
</evidence>
<dbReference type="EMBL" id="LNZC01000006">
    <property type="protein sequence ID" value="KTD81297.1"/>
    <property type="molecule type" value="Genomic_DNA"/>
</dbReference>
<dbReference type="PROSITE" id="PS51273">
    <property type="entry name" value="GATASE_TYPE_1"/>
    <property type="match status" value="1"/>
</dbReference>
<comment type="pathway">
    <text evidence="1 11">Pyrimidine metabolism; UMP biosynthesis via de novo pathway; (S)-dihydroorotate from bicarbonate: step 1/3.</text>
</comment>
<dbReference type="Pfam" id="PF00117">
    <property type="entry name" value="GATase"/>
    <property type="match status" value="1"/>
</dbReference>
<accession>A0A0W1AIY7</accession>
<evidence type="ECO:0000256" key="11">
    <source>
        <dbReference type="HAMAP-Rule" id="MF_01209"/>
    </source>
</evidence>
<feature type="binding site" evidence="11">
    <location>
        <position position="48"/>
    </location>
    <ligand>
        <name>L-glutamine</name>
        <dbReference type="ChEBI" id="CHEBI:58359"/>
    </ligand>
</feature>
<dbReference type="UniPathway" id="UPA00068">
    <property type="reaction ID" value="UER00171"/>
</dbReference>
<name>A0A0W1AIY7_9GAMM</name>
<dbReference type="NCBIfam" id="TIGR01368">
    <property type="entry name" value="CPSaseIIsmall"/>
    <property type="match status" value="1"/>
</dbReference>
<dbReference type="InterPro" id="IPR006274">
    <property type="entry name" value="CarbamoylP_synth_ssu"/>
</dbReference>
<gene>
    <name evidence="11 13" type="primary">carA</name>
    <name evidence="13" type="ORF">Lwor_0798</name>
</gene>
<keyword evidence="11" id="KW-0028">Amino-acid biosynthesis</keyword>
<dbReference type="Proteomes" id="UP000054662">
    <property type="component" value="Unassembled WGS sequence"/>
</dbReference>
<organism evidence="13 14">
    <name type="scientific">Legionella worsleiensis</name>
    <dbReference type="NCBI Taxonomy" id="45076"/>
    <lineage>
        <taxon>Bacteria</taxon>
        <taxon>Pseudomonadati</taxon>
        <taxon>Pseudomonadota</taxon>
        <taxon>Gammaproteobacteria</taxon>
        <taxon>Legionellales</taxon>
        <taxon>Legionellaceae</taxon>
        <taxon>Legionella</taxon>
    </lineage>
</organism>
<dbReference type="SUPFAM" id="SSF52021">
    <property type="entry name" value="Carbamoyl phosphate synthetase, small subunit N-terminal domain"/>
    <property type="match status" value="1"/>
</dbReference>
<dbReference type="GO" id="GO:0004088">
    <property type="term" value="F:carbamoyl-phosphate synthase (glutamine-hydrolyzing) activity"/>
    <property type="evidence" value="ECO:0007669"/>
    <property type="project" value="UniProtKB-UniRule"/>
</dbReference>
<feature type="binding site" evidence="11">
    <location>
        <position position="308"/>
    </location>
    <ligand>
        <name>L-glutamine</name>
        <dbReference type="ChEBI" id="CHEBI:58359"/>
    </ligand>
</feature>
<dbReference type="AlphaFoldDB" id="A0A0W1AIY7"/>
<feature type="binding site" evidence="11">
    <location>
        <position position="237"/>
    </location>
    <ligand>
        <name>L-glutamine</name>
        <dbReference type="ChEBI" id="CHEBI:58359"/>
    </ligand>
</feature>
<protein>
    <recommendedName>
        <fullName evidence="11">Carbamoyl phosphate synthase small chain</fullName>
        <ecNumber evidence="11">6.3.5.5</ecNumber>
    </recommendedName>
    <alternativeName>
        <fullName evidence="11">Carbamoyl phosphate synthetase glutamine chain</fullName>
    </alternativeName>
</protein>
<sequence length="382" mass="41515">MTNKPAILVLADGTIYEGISVGADGDCVGELVFNTSMTGYQEMLTDPSYARQIITLTAAHVGNTGCNDEDLESNKIWAAGLVMRDCSILHSNYRAHQSLPDWLKKNEIVAISGIDTRDLTLRLRDQGAIGSCITTQADDPEAALAKARAFAGLEGLDLAQEVSRQAIERWHEGRGPWGSGSQPNRFHVVAYDFGVKNTILRILHDLGCYLTIVPAKTSAAEILAMNPDGVFLSNGPGDPQACDYAIKATKAFLEHAVPVFGICLGFQILALACGGRTLKMKFGHHGANHPVVATQGARKVYITSQNHGFAVDEESLPDCLEVTYRSLFDNTLQGIKHKSKPALGFQGHPEASPGPHDIETVFNDFIQLMKEYQVNRQHSLNT</sequence>
<comment type="catalytic activity">
    <reaction evidence="9 11">
        <text>hydrogencarbonate + L-glutamine + 2 ATP + H2O = carbamoyl phosphate + L-glutamate + 2 ADP + phosphate + 2 H(+)</text>
        <dbReference type="Rhea" id="RHEA:18633"/>
        <dbReference type="ChEBI" id="CHEBI:15377"/>
        <dbReference type="ChEBI" id="CHEBI:15378"/>
        <dbReference type="ChEBI" id="CHEBI:17544"/>
        <dbReference type="ChEBI" id="CHEBI:29985"/>
        <dbReference type="ChEBI" id="CHEBI:30616"/>
        <dbReference type="ChEBI" id="CHEBI:43474"/>
        <dbReference type="ChEBI" id="CHEBI:58228"/>
        <dbReference type="ChEBI" id="CHEBI:58359"/>
        <dbReference type="ChEBI" id="CHEBI:456216"/>
        <dbReference type="EC" id="6.3.5.5"/>
    </reaction>
</comment>
<keyword evidence="4 11" id="KW-0436">Ligase</keyword>
<dbReference type="PANTHER" id="PTHR43418:SF7">
    <property type="entry name" value="CARBAMOYL-PHOSPHATE SYNTHASE SMALL CHAIN"/>
    <property type="match status" value="1"/>
</dbReference>
<evidence type="ECO:0000256" key="9">
    <source>
        <dbReference type="ARBA" id="ARBA00048816"/>
    </source>
</evidence>
<dbReference type="UniPathway" id="UPA00070">
    <property type="reaction ID" value="UER00115"/>
</dbReference>
<comment type="function">
    <text evidence="11">Small subunit of the glutamine-dependent carbamoyl phosphate synthetase (CPSase). CPSase catalyzes the formation of carbamoyl phosphate from the ammonia moiety of glutamine, carbonate, and phosphate donated by ATP, constituting the first step of 2 biosynthetic pathways, one leading to arginine and/or urea and the other to pyrimidine nucleotides. The small subunit (glutamine amidotransferase) binds and cleaves glutamine to supply the large subunit with the substrate ammonia.</text>
</comment>
<comment type="caution">
    <text evidence="13">The sequence shown here is derived from an EMBL/GenBank/DDBJ whole genome shotgun (WGS) entry which is preliminary data.</text>
</comment>
<feature type="domain" description="Carbamoyl-phosphate synthase small subunit N-terminal" evidence="12">
    <location>
        <begin position="4"/>
        <end position="134"/>
    </location>
</feature>
<feature type="binding site" evidence="11">
    <location>
        <position position="306"/>
    </location>
    <ligand>
        <name>L-glutamine</name>
        <dbReference type="ChEBI" id="CHEBI:58359"/>
    </ligand>
</feature>
<dbReference type="InterPro" id="IPR036480">
    <property type="entry name" value="CarbP_synth_ssu_N_sf"/>
</dbReference>
<dbReference type="NCBIfam" id="NF009475">
    <property type="entry name" value="PRK12838.1"/>
    <property type="match status" value="1"/>
</dbReference>
<comment type="pathway">
    <text evidence="2 11">Amino-acid biosynthesis; L-arginine biosynthesis; carbamoyl phosphate from bicarbonate: step 1/1.</text>
</comment>
<evidence type="ECO:0000256" key="8">
    <source>
        <dbReference type="ARBA" id="ARBA00022975"/>
    </source>
</evidence>
<dbReference type="InterPro" id="IPR050472">
    <property type="entry name" value="Anth_synth/Amidotransfase"/>
</dbReference>
<feature type="active site" evidence="11">
    <location>
        <position position="348"/>
    </location>
</feature>
<feature type="binding site" evidence="11">
    <location>
        <position position="235"/>
    </location>
    <ligand>
        <name>L-glutamine</name>
        <dbReference type="ChEBI" id="CHEBI:58359"/>
    </ligand>
</feature>
<evidence type="ECO:0000256" key="3">
    <source>
        <dbReference type="ARBA" id="ARBA00007800"/>
    </source>
</evidence>
<evidence type="ECO:0000313" key="14">
    <source>
        <dbReference type="Proteomes" id="UP000054662"/>
    </source>
</evidence>
<dbReference type="InterPro" id="IPR002474">
    <property type="entry name" value="CarbamoylP_synth_ssu_N"/>
</dbReference>
<evidence type="ECO:0000259" key="12">
    <source>
        <dbReference type="SMART" id="SM01097"/>
    </source>
</evidence>
<dbReference type="CDD" id="cd01744">
    <property type="entry name" value="GATase1_CPSase"/>
    <property type="match status" value="1"/>
</dbReference>
<dbReference type="InterPro" id="IPR017926">
    <property type="entry name" value="GATASE"/>
</dbReference>
<dbReference type="GO" id="GO:0004359">
    <property type="term" value="F:glutaminase activity"/>
    <property type="evidence" value="ECO:0007669"/>
    <property type="project" value="RHEA"/>
</dbReference>
<dbReference type="STRING" id="45076.Lwor_0798"/>
<dbReference type="InterPro" id="IPR029062">
    <property type="entry name" value="Class_I_gatase-like"/>
</dbReference>
<keyword evidence="14" id="KW-1185">Reference proteome</keyword>
<dbReference type="PRINTS" id="PR00099">
    <property type="entry name" value="CPSGATASE"/>
</dbReference>
<feature type="binding site" evidence="11">
    <location>
        <position position="264"/>
    </location>
    <ligand>
        <name>L-glutamine</name>
        <dbReference type="ChEBI" id="CHEBI:58359"/>
    </ligand>
</feature>
<dbReference type="PANTHER" id="PTHR43418">
    <property type="entry name" value="MULTIFUNCTIONAL TRYPTOPHAN BIOSYNTHESIS PROTEIN-RELATED"/>
    <property type="match status" value="1"/>
</dbReference>
<feature type="region of interest" description="CPSase" evidence="11">
    <location>
        <begin position="1"/>
        <end position="186"/>
    </location>
</feature>
<evidence type="ECO:0000256" key="4">
    <source>
        <dbReference type="ARBA" id="ARBA00022598"/>
    </source>
</evidence>
<dbReference type="FunFam" id="3.50.30.20:FF:000001">
    <property type="entry name" value="Carbamoyl-phosphate synthase small chain"/>
    <property type="match status" value="1"/>
</dbReference>
<feature type="binding site" evidence="11">
    <location>
        <position position="309"/>
    </location>
    <ligand>
        <name>L-glutamine</name>
        <dbReference type="ChEBI" id="CHEBI:58359"/>
    </ligand>
</feature>
<evidence type="ECO:0000256" key="10">
    <source>
        <dbReference type="ARBA" id="ARBA00049285"/>
    </source>
</evidence>
<evidence type="ECO:0000256" key="6">
    <source>
        <dbReference type="ARBA" id="ARBA00022840"/>
    </source>
</evidence>
<dbReference type="GO" id="GO:0006526">
    <property type="term" value="P:L-arginine biosynthetic process"/>
    <property type="evidence" value="ECO:0007669"/>
    <property type="project" value="UniProtKB-UniRule"/>
</dbReference>
<dbReference type="GO" id="GO:0006541">
    <property type="term" value="P:glutamine metabolic process"/>
    <property type="evidence" value="ECO:0007669"/>
    <property type="project" value="InterPro"/>
</dbReference>
<dbReference type="InterPro" id="IPR035686">
    <property type="entry name" value="CPSase_GATase1"/>
</dbReference>
<evidence type="ECO:0000256" key="1">
    <source>
        <dbReference type="ARBA" id="ARBA00004812"/>
    </source>
</evidence>
<comment type="subunit">
    <text evidence="11">Composed of two chains; the small (or glutamine) chain promotes the hydrolysis of glutamine to ammonia, which is used by the large (or ammonia) chain to synthesize carbamoyl phosphate. Tetramer of heterodimers (alpha,beta)4.</text>
</comment>
<feature type="binding site" evidence="11">
    <location>
        <position position="267"/>
    </location>
    <ligand>
        <name>L-glutamine</name>
        <dbReference type="ChEBI" id="CHEBI:58359"/>
    </ligand>
</feature>
<proteinExistence type="inferred from homology"/>
<dbReference type="SUPFAM" id="SSF52317">
    <property type="entry name" value="Class I glutamine amidotransferase-like"/>
    <property type="match status" value="1"/>
</dbReference>
<dbReference type="HAMAP" id="MF_01209">
    <property type="entry name" value="CPSase_S_chain"/>
    <property type="match status" value="1"/>
</dbReference>
<evidence type="ECO:0000313" key="13">
    <source>
        <dbReference type="EMBL" id="KTD81297.1"/>
    </source>
</evidence>
<keyword evidence="6 11" id="KW-0067">ATP-binding</keyword>
<dbReference type="RefSeq" id="WP_058492628.1">
    <property type="nucleotide sequence ID" value="NZ_CBCRUR010000016.1"/>
</dbReference>
<dbReference type="PATRIC" id="fig|45076.6.peg.869"/>
<comment type="similarity">
    <text evidence="3 11">Belongs to the CarA family.</text>
</comment>
<feature type="active site" evidence="11">
    <location>
        <position position="350"/>
    </location>
</feature>
<keyword evidence="7 11" id="KW-0315">Glutamine amidotransferase</keyword>
<dbReference type="Gene3D" id="3.40.50.880">
    <property type="match status" value="1"/>
</dbReference>
<evidence type="ECO:0000256" key="7">
    <source>
        <dbReference type="ARBA" id="ARBA00022962"/>
    </source>
</evidence>
<feature type="active site" description="Nucleophile" evidence="11">
    <location>
        <position position="263"/>
    </location>
</feature>
<reference evidence="13 14" key="1">
    <citation type="submission" date="2015-11" db="EMBL/GenBank/DDBJ databases">
        <title>Genomic analysis of 38 Legionella species identifies large and diverse effector repertoires.</title>
        <authorList>
            <person name="Burstein D."/>
            <person name="Amaro F."/>
            <person name="Zusman T."/>
            <person name="Lifshitz Z."/>
            <person name="Cohen O."/>
            <person name="Gilbert J.A."/>
            <person name="Pupko T."/>
            <person name="Shuman H.A."/>
            <person name="Segal G."/>
        </authorList>
    </citation>
    <scope>NUCLEOTIDE SEQUENCE [LARGE SCALE GENOMIC DNA]</scope>
    <source>
        <strain evidence="13 14">ATCC 49508</strain>
    </source>
</reference>
<dbReference type="PRINTS" id="PR00096">
    <property type="entry name" value="GATASE"/>
</dbReference>
<dbReference type="GO" id="GO:0006207">
    <property type="term" value="P:'de novo' pyrimidine nucleobase biosynthetic process"/>
    <property type="evidence" value="ECO:0007669"/>
    <property type="project" value="InterPro"/>
</dbReference>
<keyword evidence="8 11" id="KW-0665">Pyrimidine biosynthesis</keyword>
<dbReference type="Gene3D" id="3.50.30.20">
    <property type="entry name" value="Carbamoyl-phosphate synthase small subunit, N-terminal domain"/>
    <property type="match status" value="1"/>
</dbReference>
<dbReference type="PRINTS" id="PR00097">
    <property type="entry name" value="ANTSNTHASEII"/>
</dbReference>
<dbReference type="EC" id="6.3.5.5" evidence="11"/>
<dbReference type="SMART" id="SM01097">
    <property type="entry name" value="CPSase_sm_chain"/>
    <property type="match status" value="1"/>
</dbReference>
<dbReference type="Pfam" id="PF00988">
    <property type="entry name" value="CPSase_sm_chain"/>
    <property type="match status" value="1"/>
</dbReference>
<dbReference type="GO" id="GO:0005524">
    <property type="term" value="F:ATP binding"/>
    <property type="evidence" value="ECO:0007669"/>
    <property type="project" value="UniProtKB-UniRule"/>
</dbReference>
<comment type="catalytic activity">
    <reaction evidence="10 11">
        <text>L-glutamine + H2O = L-glutamate + NH4(+)</text>
        <dbReference type="Rhea" id="RHEA:15889"/>
        <dbReference type="ChEBI" id="CHEBI:15377"/>
        <dbReference type="ChEBI" id="CHEBI:28938"/>
        <dbReference type="ChEBI" id="CHEBI:29985"/>
        <dbReference type="ChEBI" id="CHEBI:58359"/>
    </reaction>
</comment>
<dbReference type="OrthoDB" id="9804328at2"/>
<keyword evidence="11" id="KW-0055">Arginine biosynthesis</keyword>
<evidence type="ECO:0000256" key="5">
    <source>
        <dbReference type="ARBA" id="ARBA00022741"/>
    </source>
</evidence>
<keyword evidence="5 11" id="KW-0547">Nucleotide-binding</keyword>